<evidence type="ECO:0000313" key="2">
    <source>
        <dbReference type="EMBL" id="MFB9713932.1"/>
    </source>
</evidence>
<name>A0ABV5UN40_9MICC</name>
<gene>
    <name evidence="2" type="ORF">ACFFPI_07160</name>
</gene>
<dbReference type="EMBL" id="JBHMBH010000019">
    <property type="protein sequence ID" value="MFB9713932.1"/>
    <property type="molecule type" value="Genomic_DNA"/>
</dbReference>
<evidence type="ECO:0000256" key="1">
    <source>
        <dbReference type="SAM" id="MobiDB-lite"/>
    </source>
</evidence>
<keyword evidence="3" id="KW-1185">Reference proteome</keyword>
<feature type="region of interest" description="Disordered" evidence="1">
    <location>
        <begin position="1"/>
        <end position="20"/>
    </location>
</feature>
<reference evidence="2 3" key="1">
    <citation type="submission" date="2024-09" db="EMBL/GenBank/DDBJ databases">
        <authorList>
            <person name="Sun Q."/>
            <person name="Mori K."/>
        </authorList>
    </citation>
    <scope>NUCLEOTIDE SEQUENCE [LARGE SCALE GENOMIC DNA]</scope>
    <source>
        <strain evidence="2 3">JCM 13519</strain>
    </source>
</reference>
<comment type="caution">
    <text evidence="2">The sequence shown here is derived from an EMBL/GenBank/DDBJ whole genome shotgun (WGS) entry which is preliminary data.</text>
</comment>
<organism evidence="2 3">
    <name type="scientific">Arthrobacter methylotrophus</name>
    <dbReference type="NCBI Taxonomy" id="121291"/>
    <lineage>
        <taxon>Bacteria</taxon>
        <taxon>Bacillati</taxon>
        <taxon>Actinomycetota</taxon>
        <taxon>Actinomycetes</taxon>
        <taxon>Micrococcales</taxon>
        <taxon>Micrococcaceae</taxon>
        <taxon>Arthrobacter</taxon>
    </lineage>
</organism>
<dbReference type="RefSeq" id="WP_376953936.1">
    <property type="nucleotide sequence ID" value="NZ_JBHMBH010000019.1"/>
</dbReference>
<accession>A0ABV5UN40</accession>
<proteinExistence type="predicted"/>
<protein>
    <submittedName>
        <fullName evidence="2">Uncharacterized protein</fullName>
    </submittedName>
</protein>
<evidence type="ECO:0000313" key="3">
    <source>
        <dbReference type="Proteomes" id="UP001589536"/>
    </source>
</evidence>
<dbReference type="Proteomes" id="UP001589536">
    <property type="component" value="Unassembled WGS sequence"/>
</dbReference>
<sequence>MVWGKTEEQKRAEAASRAQEEFAATPLGQATAAFENNDRFFQIELKLSELVRKAVPSRRGSEIRRSEPPADLLGKIELIGWKLEHAGYVFVETGSTINTMGTINNTTTKGEVIGVYLFRRAAD</sequence>